<dbReference type="GO" id="GO:0012505">
    <property type="term" value="C:endomembrane system"/>
    <property type="evidence" value="ECO:0007669"/>
    <property type="project" value="TreeGrafter"/>
</dbReference>
<name>A0A7R8ZGV3_9CRUS</name>
<comment type="catalytic activity">
    <reaction evidence="14">
        <text>a 6-(alpha-D-glucosaminyl)-1-(1,2-diacyl-sn-glycero-3-phospho)-1D-myo-inositol(in) = a 6-(alpha-D-glucosaminyl)-1-(1,2-diacyl-sn-glycero-3-phospho)-1D-myo-inositol(out)</text>
        <dbReference type="Rhea" id="RHEA:71491"/>
        <dbReference type="ChEBI" id="CHEBI:57997"/>
    </reaction>
</comment>
<comment type="catalytic activity">
    <reaction evidence="6">
        <text>a 1,2-diacyl-sn-glycero-3-phosphoethanolamine(in) = a 1,2-diacyl-sn-glycero-3-phosphoethanolamine(out)</text>
        <dbReference type="Rhea" id="RHEA:38895"/>
        <dbReference type="ChEBI" id="CHEBI:64612"/>
    </reaction>
</comment>
<organism evidence="15">
    <name type="scientific">Cyprideis torosa</name>
    <dbReference type="NCBI Taxonomy" id="163714"/>
    <lineage>
        <taxon>Eukaryota</taxon>
        <taxon>Metazoa</taxon>
        <taxon>Ecdysozoa</taxon>
        <taxon>Arthropoda</taxon>
        <taxon>Crustacea</taxon>
        <taxon>Oligostraca</taxon>
        <taxon>Ostracoda</taxon>
        <taxon>Podocopa</taxon>
        <taxon>Podocopida</taxon>
        <taxon>Cytherocopina</taxon>
        <taxon>Cytheroidea</taxon>
        <taxon>Cytherideidae</taxon>
        <taxon>Cyprideis</taxon>
    </lineage>
</organism>
<comment type="catalytic activity">
    <reaction evidence="9">
        <text>6-(alpha-D-glucosaminyl)-(1-octadecanoyl,2-(9Z)-octadecenoyl-sn-glycero-3-phospho)-1D-myo-inositol(in) = 6-(alpha-D-glucosaminyl)-(1-octadecanoyl,2-(9Z)-octadecenoyl-sn-glycero-3-phospho)-1D-myo-inositol(out)</text>
        <dbReference type="Rhea" id="RHEA:71495"/>
        <dbReference type="ChEBI" id="CHEBI:190691"/>
    </reaction>
</comment>
<evidence type="ECO:0000256" key="3">
    <source>
        <dbReference type="ARBA" id="ARBA00022692"/>
    </source>
</evidence>
<dbReference type="InterPro" id="IPR008429">
    <property type="entry name" value="CLPTM1"/>
</dbReference>
<sequence>MLKFPTLTTVACVLFAGYLMNAVYSIYSLWMPPPCPDKKQCFQSVINEKRDYEVILCSTTRRDVQGPLDLSLLHRWTSFDVFTEQDIRFNVSLPESTRKNGTLYFHAFLLPLSPHQDGKNSWKRALEAARDSASHTTTPMTLYHVPEAQTFQLVGEKEPAVKKKKSNAALPVSHLKSEIHLNIMTEPVPLPHHGLPADLIQYLQLADRNRKYLPILTVDRLRTRHKHLVQIKEDVPELEMSVFYWPVSFGRLRVWKQFENGLIAMKDLGFTDKDLDEVKGIFDINPFFLFLTMFVSTCHLLFDFLAFKNDILFWHYKKTMVGLSIGTAIWRCVSQAIIFLYLLDEATSLLVLVPTGIGTVIEGWKVSKATKVRWILWKGVIPIPSRPVKEERPTEQEIESAGIDHQGMKYLMVALIPLVVGYAVYSLLYVPHKSWYSWFIQTLVGFVYAFGFLFMFPQLFLNYKLKSVAHLPWRAFMYKAFNTFIDDLFAFIITMPTLHRMACFRDDVVFLIYLYQRYLYPVDRTRVNEYGDSYDEIVEDDAGESKKTK</sequence>
<evidence type="ECO:0000256" key="2">
    <source>
        <dbReference type="ARBA" id="ARBA00009310"/>
    </source>
</evidence>
<keyword evidence="3" id="KW-0812">Transmembrane</keyword>
<evidence type="ECO:0000256" key="1">
    <source>
        <dbReference type="ARBA" id="ARBA00004141"/>
    </source>
</evidence>
<protein>
    <recommendedName>
        <fullName evidence="10">Lipid scramblase CLPTM1L</fullName>
    </recommendedName>
    <alternativeName>
        <fullName evidence="12">Cisplatin resistance-related protein 9</fullName>
    </alternativeName>
    <alternativeName>
        <fullName evidence="11">Cleft lip and palate transmembrane protein 1-like protein</fullName>
    </alternativeName>
</protein>
<proteinExistence type="inferred from homology"/>
<evidence type="ECO:0000256" key="6">
    <source>
        <dbReference type="ARBA" id="ARBA00024615"/>
    </source>
</evidence>
<evidence type="ECO:0000256" key="5">
    <source>
        <dbReference type="ARBA" id="ARBA00023136"/>
    </source>
</evidence>
<keyword evidence="4" id="KW-1133">Transmembrane helix</keyword>
<comment type="catalytic activity">
    <reaction evidence="7">
        <text>a 1,2-diacyl-sn-glycero-3-phosphocholine(in) = a 1,2-diacyl-sn-glycero-3-phosphocholine(out)</text>
        <dbReference type="Rhea" id="RHEA:38571"/>
        <dbReference type="ChEBI" id="CHEBI:57643"/>
    </reaction>
</comment>
<evidence type="ECO:0000256" key="11">
    <source>
        <dbReference type="ARBA" id="ARBA00042320"/>
    </source>
</evidence>
<dbReference type="PANTHER" id="PTHR21347">
    <property type="entry name" value="CLEFT LIP AND PALATE ASSOCIATED TRANSMEMBRANE PROTEIN-RELATED"/>
    <property type="match status" value="1"/>
</dbReference>
<dbReference type="PANTHER" id="PTHR21347:SF0">
    <property type="entry name" value="LIPID SCRAMBLASE CLPTM1L"/>
    <property type="match status" value="1"/>
</dbReference>
<keyword evidence="5" id="KW-0472">Membrane</keyword>
<evidence type="ECO:0000256" key="13">
    <source>
        <dbReference type="ARBA" id="ARBA00045827"/>
    </source>
</evidence>
<dbReference type="OrthoDB" id="378564at2759"/>
<evidence type="ECO:0000256" key="7">
    <source>
        <dbReference type="ARBA" id="ARBA00024631"/>
    </source>
</evidence>
<comment type="catalytic activity">
    <reaction evidence="8">
        <text>a 1,2-diacyl-sn-glycero-3-phospho-(1D-myo-inositol)(in) = a 1,2-diacyl-sn-glycero-3-phospho-(1D-myo-inositol)(out)</text>
        <dbReference type="Rhea" id="RHEA:38691"/>
        <dbReference type="ChEBI" id="CHEBI:57880"/>
    </reaction>
</comment>
<comment type="function">
    <text evidence="13">Scramblase that mediates the translocation of glucosaminylphosphatidylinositol (alpha-D-GlcN-(1-6)-(1,2-diacyl-sn-glycero-3-phospho)-1D-myo-inositol, GlcN-PI) across the endoplasmic reticulum (ER) membrane, from the cytosolic leaflet to the luminal leaflet of the ER membrane, where it participates in the biosynthesis of glycosylphosphatidylinositol (GPI). GPI is a lipid glycoconjugate involved in post-translational modification of proteins. Can also translocate 1,2-diacyl-sn-glycero-3-phospho-(1D-myo-inositol) (phosphatidylinositol or PI), as well as several other phospholipids (1,2-diacyl-sn-glycero-3-phosphocholine, 1,2-diacyl-sn-glycero-3-phosphoethanolamine), and N-acetylglucosaminylphosphatidylinositol (GlcNAc-PI) in vitro.</text>
</comment>
<comment type="subcellular location">
    <subcellularLocation>
        <location evidence="1">Membrane</location>
        <topology evidence="1">Multi-pass membrane protein</topology>
    </subcellularLocation>
</comment>
<evidence type="ECO:0000256" key="12">
    <source>
        <dbReference type="ARBA" id="ARBA00043155"/>
    </source>
</evidence>
<comment type="similarity">
    <text evidence="2">Belongs to the CLPTM1 family.</text>
</comment>
<dbReference type="AlphaFoldDB" id="A0A7R8ZGV3"/>
<evidence type="ECO:0000256" key="14">
    <source>
        <dbReference type="ARBA" id="ARBA00093208"/>
    </source>
</evidence>
<dbReference type="Pfam" id="PF05602">
    <property type="entry name" value="CLPTM1"/>
    <property type="match status" value="1"/>
</dbReference>
<accession>A0A7R8ZGV3</accession>
<evidence type="ECO:0000256" key="4">
    <source>
        <dbReference type="ARBA" id="ARBA00022989"/>
    </source>
</evidence>
<dbReference type="GO" id="GO:0016020">
    <property type="term" value="C:membrane"/>
    <property type="evidence" value="ECO:0007669"/>
    <property type="project" value="UniProtKB-SubCell"/>
</dbReference>
<reference evidence="15" key="1">
    <citation type="submission" date="2020-11" db="EMBL/GenBank/DDBJ databases">
        <authorList>
            <person name="Tran Van P."/>
        </authorList>
    </citation>
    <scope>NUCLEOTIDE SEQUENCE</scope>
</reference>
<evidence type="ECO:0000256" key="9">
    <source>
        <dbReference type="ARBA" id="ARBA00036810"/>
    </source>
</evidence>
<evidence type="ECO:0000256" key="8">
    <source>
        <dbReference type="ARBA" id="ARBA00035895"/>
    </source>
</evidence>
<gene>
    <name evidence="15" type="ORF">CTOB1V02_LOCUS1731</name>
</gene>
<evidence type="ECO:0000256" key="10">
    <source>
        <dbReference type="ARBA" id="ARBA00040905"/>
    </source>
</evidence>
<dbReference type="EMBL" id="OB660249">
    <property type="protein sequence ID" value="CAD7223751.1"/>
    <property type="molecule type" value="Genomic_DNA"/>
</dbReference>
<evidence type="ECO:0000313" key="15">
    <source>
        <dbReference type="EMBL" id="CAD7223751.1"/>
    </source>
</evidence>